<name>A0A3S0I3W6_9DEIO</name>
<keyword evidence="2" id="KW-0285">Flavoprotein</keyword>
<evidence type="ECO:0000313" key="7">
    <source>
        <dbReference type="Proteomes" id="UP000277766"/>
    </source>
</evidence>
<dbReference type="GO" id="GO:0016491">
    <property type="term" value="F:oxidoreductase activity"/>
    <property type="evidence" value="ECO:0007669"/>
    <property type="project" value="UniProtKB-KW"/>
</dbReference>
<dbReference type="PANTHER" id="PTHR43425">
    <property type="entry name" value="OXYGEN-INSENSITIVE NADPH NITROREDUCTASE"/>
    <property type="match status" value="1"/>
</dbReference>
<evidence type="ECO:0000256" key="1">
    <source>
        <dbReference type="ARBA" id="ARBA00008366"/>
    </source>
</evidence>
<dbReference type="InterPro" id="IPR029479">
    <property type="entry name" value="Nitroreductase"/>
</dbReference>
<evidence type="ECO:0000259" key="5">
    <source>
        <dbReference type="Pfam" id="PF00881"/>
    </source>
</evidence>
<dbReference type="AlphaFoldDB" id="A0A3S0I3W6"/>
<evidence type="ECO:0000256" key="4">
    <source>
        <dbReference type="ARBA" id="ARBA00023002"/>
    </source>
</evidence>
<dbReference type="EMBL" id="RXPE01000013">
    <property type="protein sequence ID" value="RTR26828.1"/>
    <property type="molecule type" value="Genomic_DNA"/>
</dbReference>
<feature type="domain" description="Nitroreductase" evidence="5">
    <location>
        <begin position="28"/>
        <end position="182"/>
    </location>
</feature>
<dbReference type="SUPFAM" id="SSF55469">
    <property type="entry name" value="FMN-dependent nitroreductase-like"/>
    <property type="match status" value="1"/>
</dbReference>
<proteinExistence type="inferred from homology"/>
<keyword evidence="7" id="KW-1185">Reference proteome</keyword>
<dbReference type="PANTHER" id="PTHR43425:SF2">
    <property type="entry name" value="OXYGEN-INSENSITIVE NADPH NITROREDUCTASE"/>
    <property type="match status" value="1"/>
</dbReference>
<dbReference type="InterPro" id="IPR000415">
    <property type="entry name" value="Nitroreductase-like"/>
</dbReference>
<evidence type="ECO:0000256" key="3">
    <source>
        <dbReference type="ARBA" id="ARBA00022643"/>
    </source>
</evidence>
<evidence type="ECO:0000313" key="6">
    <source>
        <dbReference type="EMBL" id="RTR26828.1"/>
    </source>
</evidence>
<keyword evidence="4" id="KW-0560">Oxidoreductase</keyword>
<accession>A0A3S0I3W6</accession>
<dbReference type="OrthoDB" id="9775805at2"/>
<dbReference type="Proteomes" id="UP000277766">
    <property type="component" value="Unassembled WGS sequence"/>
</dbReference>
<dbReference type="Gene3D" id="3.40.109.10">
    <property type="entry name" value="NADH Oxidase"/>
    <property type="match status" value="1"/>
</dbReference>
<comment type="similarity">
    <text evidence="1">Belongs to the flavin oxidoreductase frp family.</text>
</comment>
<reference evidence="6 7" key="1">
    <citation type="submission" date="2018-12" db="EMBL/GenBank/DDBJ databases">
        <title>Deinococcus radiophilus ATCC 27603 genome sequencing and assembly.</title>
        <authorList>
            <person name="Maclea K.S."/>
            <person name="Maynard C.R."/>
        </authorList>
    </citation>
    <scope>NUCLEOTIDE SEQUENCE [LARGE SCALE GENOMIC DNA]</scope>
    <source>
        <strain evidence="6 7">ATCC 27603</strain>
    </source>
</reference>
<evidence type="ECO:0000256" key="2">
    <source>
        <dbReference type="ARBA" id="ARBA00022630"/>
    </source>
</evidence>
<sequence length="282" mass="31648">MDSLRSGLFACFASALNCFMQTVSQTLAGHRSIRAFTPATIPQAVIDEVLHEAITGTSSSGNLNSYAVVLTRDPQRRQRLYELHGEQDFILQAPLLMTFCADWYRVREWLRLRGARDNFGHLLGYHVAAFDAMLLSQSVSLAFEARGYGLCYLGTTLNAMPDISAFLELLDTCVPVTTMAVGVPAEDPSKRDRLPLAAYVHDERYQAPTQDELAELYRDREESGWARYMATPALKAKCDEGAITSLAQFYTSPYKYDPDEQRAQSDRLLEFLTEKGFFPGNE</sequence>
<keyword evidence="3" id="KW-0288">FMN</keyword>
<gene>
    <name evidence="6" type="ORF">EJ104_07470</name>
</gene>
<dbReference type="InterPro" id="IPR016446">
    <property type="entry name" value="Flavin_OxRdtase_Frp"/>
</dbReference>
<comment type="caution">
    <text evidence="6">The sequence shown here is derived from an EMBL/GenBank/DDBJ whole genome shotgun (WGS) entry which is preliminary data.</text>
</comment>
<dbReference type="Pfam" id="PF00881">
    <property type="entry name" value="Nitroreductase"/>
    <property type="match status" value="1"/>
</dbReference>
<protein>
    <submittedName>
        <fullName evidence="6">Oxidoreductase</fullName>
    </submittedName>
</protein>
<organism evidence="6 7">
    <name type="scientific">Deinococcus radiophilus</name>
    <dbReference type="NCBI Taxonomy" id="32062"/>
    <lineage>
        <taxon>Bacteria</taxon>
        <taxon>Thermotogati</taxon>
        <taxon>Deinococcota</taxon>
        <taxon>Deinococci</taxon>
        <taxon>Deinococcales</taxon>
        <taxon>Deinococcaceae</taxon>
        <taxon>Deinococcus</taxon>
    </lineage>
</organism>